<organism evidence="2 3">
    <name type="scientific">Bionectria ochroleuca</name>
    <name type="common">Gliocladium roseum</name>
    <dbReference type="NCBI Taxonomy" id="29856"/>
    <lineage>
        <taxon>Eukaryota</taxon>
        <taxon>Fungi</taxon>
        <taxon>Dikarya</taxon>
        <taxon>Ascomycota</taxon>
        <taxon>Pezizomycotina</taxon>
        <taxon>Sordariomycetes</taxon>
        <taxon>Hypocreomycetidae</taxon>
        <taxon>Hypocreales</taxon>
        <taxon>Bionectriaceae</taxon>
        <taxon>Clonostachys</taxon>
    </lineage>
</organism>
<feature type="region of interest" description="Disordered" evidence="1">
    <location>
        <begin position="20"/>
        <end position="66"/>
    </location>
</feature>
<name>A0ABY6TQF8_BIOOC</name>
<sequence length="66" mass="6728">MGVQDSLSLGARRAAALSLDANTNLPNPPNAKGTIQAGKASKATHAAPRSLALDAPPAHKRAKRFG</sequence>
<evidence type="ECO:0000313" key="2">
    <source>
        <dbReference type="EMBL" id="VUC20854.1"/>
    </source>
</evidence>
<evidence type="ECO:0000313" key="3">
    <source>
        <dbReference type="Proteomes" id="UP000766486"/>
    </source>
</evidence>
<dbReference type="EMBL" id="CABFNS010000294">
    <property type="protein sequence ID" value="VUC20854.1"/>
    <property type="molecule type" value="Genomic_DNA"/>
</dbReference>
<comment type="caution">
    <text evidence="2">The sequence shown here is derived from an EMBL/GenBank/DDBJ whole genome shotgun (WGS) entry which is preliminary data.</text>
</comment>
<accession>A0ABY6TQF8</accession>
<proteinExistence type="predicted"/>
<dbReference type="Proteomes" id="UP000766486">
    <property type="component" value="Unassembled WGS sequence"/>
</dbReference>
<protein>
    <submittedName>
        <fullName evidence="2">Uncharacterized protein</fullName>
    </submittedName>
</protein>
<evidence type="ECO:0000256" key="1">
    <source>
        <dbReference type="SAM" id="MobiDB-lite"/>
    </source>
</evidence>
<reference evidence="2 3" key="1">
    <citation type="submission" date="2019-06" db="EMBL/GenBank/DDBJ databases">
        <authorList>
            <person name="Broberg M."/>
        </authorList>
    </citation>
    <scope>NUCLEOTIDE SEQUENCE [LARGE SCALE GENOMIC DNA]</scope>
</reference>
<keyword evidence="3" id="KW-1185">Reference proteome</keyword>
<gene>
    <name evidence="2" type="ORF">CLO192961_LOCUS35026</name>
</gene>